<dbReference type="AlphaFoldDB" id="A0A6G1HHH7"/>
<organism evidence="1 2">
    <name type="scientific">Aulographum hederae CBS 113979</name>
    <dbReference type="NCBI Taxonomy" id="1176131"/>
    <lineage>
        <taxon>Eukaryota</taxon>
        <taxon>Fungi</taxon>
        <taxon>Dikarya</taxon>
        <taxon>Ascomycota</taxon>
        <taxon>Pezizomycotina</taxon>
        <taxon>Dothideomycetes</taxon>
        <taxon>Pleosporomycetidae</taxon>
        <taxon>Aulographales</taxon>
        <taxon>Aulographaceae</taxon>
    </lineage>
</organism>
<proteinExistence type="predicted"/>
<evidence type="ECO:0000313" key="2">
    <source>
        <dbReference type="Proteomes" id="UP000800041"/>
    </source>
</evidence>
<gene>
    <name evidence="1" type="ORF">K402DRAFT_7204</name>
</gene>
<protein>
    <submittedName>
        <fullName evidence="1">Uncharacterized protein</fullName>
    </submittedName>
</protein>
<dbReference type="Proteomes" id="UP000800041">
    <property type="component" value="Unassembled WGS sequence"/>
</dbReference>
<evidence type="ECO:0000313" key="1">
    <source>
        <dbReference type="EMBL" id="KAF1992480.1"/>
    </source>
</evidence>
<name>A0A6G1HHH7_9PEZI</name>
<dbReference type="EMBL" id="ML977137">
    <property type="protein sequence ID" value="KAF1992480.1"/>
    <property type="molecule type" value="Genomic_DNA"/>
</dbReference>
<accession>A0A6G1HHH7</accession>
<keyword evidence="2" id="KW-1185">Reference proteome</keyword>
<sequence>MLCYWAGLAGGVQGWCSLAGCTVVLLHLRKWGHNSRAPLLSFLGISFSHLPELLIFEKHFKGRPDRHMRISTRSLEYFPLISLL</sequence>
<reference evidence="1" key="1">
    <citation type="journal article" date="2020" name="Stud. Mycol.">
        <title>101 Dothideomycetes genomes: a test case for predicting lifestyles and emergence of pathogens.</title>
        <authorList>
            <person name="Haridas S."/>
            <person name="Albert R."/>
            <person name="Binder M."/>
            <person name="Bloem J."/>
            <person name="Labutti K."/>
            <person name="Salamov A."/>
            <person name="Andreopoulos B."/>
            <person name="Baker S."/>
            <person name="Barry K."/>
            <person name="Bills G."/>
            <person name="Bluhm B."/>
            <person name="Cannon C."/>
            <person name="Castanera R."/>
            <person name="Culley D."/>
            <person name="Daum C."/>
            <person name="Ezra D."/>
            <person name="Gonzalez J."/>
            <person name="Henrissat B."/>
            <person name="Kuo A."/>
            <person name="Liang C."/>
            <person name="Lipzen A."/>
            <person name="Lutzoni F."/>
            <person name="Magnuson J."/>
            <person name="Mondo S."/>
            <person name="Nolan M."/>
            <person name="Ohm R."/>
            <person name="Pangilinan J."/>
            <person name="Park H.-J."/>
            <person name="Ramirez L."/>
            <person name="Alfaro M."/>
            <person name="Sun H."/>
            <person name="Tritt A."/>
            <person name="Yoshinaga Y."/>
            <person name="Zwiers L.-H."/>
            <person name="Turgeon B."/>
            <person name="Goodwin S."/>
            <person name="Spatafora J."/>
            <person name="Crous P."/>
            <person name="Grigoriev I."/>
        </authorList>
    </citation>
    <scope>NUCLEOTIDE SEQUENCE</scope>
    <source>
        <strain evidence="1">CBS 113979</strain>
    </source>
</reference>